<keyword evidence="3" id="KW-1185">Reference proteome</keyword>
<gene>
    <name evidence="2" type="ORF">SAMN06265379_107108</name>
</gene>
<protein>
    <submittedName>
        <fullName evidence="2">HEPN domain-containing protein</fullName>
    </submittedName>
</protein>
<dbReference type="Gene3D" id="1.20.120.330">
    <property type="entry name" value="Nucleotidyltransferases domain 2"/>
    <property type="match status" value="1"/>
</dbReference>
<feature type="domain" description="HEPN" evidence="1">
    <location>
        <begin position="2"/>
        <end position="128"/>
    </location>
</feature>
<dbReference type="InterPro" id="IPR007842">
    <property type="entry name" value="HEPN_dom"/>
</dbReference>
<dbReference type="EMBL" id="FXTB01000007">
    <property type="protein sequence ID" value="SMO77661.1"/>
    <property type="molecule type" value="Genomic_DNA"/>
</dbReference>
<dbReference type="Proteomes" id="UP000319040">
    <property type="component" value="Unassembled WGS sequence"/>
</dbReference>
<proteinExistence type="predicted"/>
<accession>A0A521E2V0</accession>
<dbReference type="RefSeq" id="WP_142533989.1">
    <property type="nucleotide sequence ID" value="NZ_FXTB01000007.1"/>
</dbReference>
<name>A0A521E2V0_SACCC</name>
<evidence type="ECO:0000313" key="2">
    <source>
        <dbReference type="EMBL" id="SMO77661.1"/>
    </source>
</evidence>
<dbReference type="OrthoDB" id="666468at2"/>
<reference evidence="2 3" key="1">
    <citation type="submission" date="2017-05" db="EMBL/GenBank/DDBJ databases">
        <authorList>
            <person name="Varghese N."/>
            <person name="Submissions S."/>
        </authorList>
    </citation>
    <scope>NUCLEOTIDE SEQUENCE [LARGE SCALE GENOMIC DNA]</scope>
    <source>
        <strain evidence="2 3">DSM 27040</strain>
    </source>
</reference>
<sequence length="135" mass="15606">MSKLRQKSDFNISAADALLQKNLYAPSVHCSYYSCFQLLKYTIKEFFGEDYEAQAVNIAASQQKTHQHVVNYVSNELKGLAGIEESRKFKRTIKDLKQFRTESDYENVEVNSDKGNNAYTKANEIRSYIIKNFKV</sequence>
<dbReference type="Pfam" id="PF05168">
    <property type="entry name" value="HEPN"/>
    <property type="match status" value="1"/>
</dbReference>
<evidence type="ECO:0000259" key="1">
    <source>
        <dbReference type="Pfam" id="PF05168"/>
    </source>
</evidence>
<organism evidence="2 3">
    <name type="scientific">Saccharicrinis carchari</name>
    <dbReference type="NCBI Taxonomy" id="1168039"/>
    <lineage>
        <taxon>Bacteria</taxon>
        <taxon>Pseudomonadati</taxon>
        <taxon>Bacteroidota</taxon>
        <taxon>Bacteroidia</taxon>
        <taxon>Marinilabiliales</taxon>
        <taxon>Marinilabiliaceae</taxon>
        <taxon>Saccharicrinis</taxon>
    </lineage>
</organism>
<dbReference type="AlphaFoldDB" id="A0A521E2V0"/>
<evidence type="ECO:0000313" key="3">
    <source>
        <dbReference type="Proteomes" id="UP000319040"/>
    </source>
</evidence>